<name>A0A0G0YMM0_9BACT</name>
<dbReference type="EMBL" id="LCBA01000003">
    <property type="protein sequence ID" value="KKS01558.1"/>
    <property type="molecule type" value="Genomic_DNA"/>
</dbReference>
<dbReference type="InterPro" id="IPR007712">
    <property type="entry name" value="RelE/ParE_toxin"/>
</dbReference>
<proteinExistence type="predicted"/>
<evidence type="ECO:0000256" key="1">
    <source>
        <dbReference type="ARBA" id="ARBA00022649"/>
    </source>
</evidence>
<protein>
    <recommendedName>
        <fullName evidence="4">Type II toxin-antitoxin system RelE/ParE family toxin</fullName>
    </recommendedName>
</protein>
<dbReference type="SUPFAM" id="SSF143011">
    <property type="entry name" value="RelE-like"/>
    <property type="match status" value="1"/>
</dbReference>
<dbReference type="Proteomes" id="UP000033903">
    <property type="component" value="Unassembled WGS sequence"/>
</dbReference>
<evidence type="ECO:0000313" key="3">
    <source>
        <dbReference type="Proteomes" id="UP000033903"/>
    </source>
</evidence>
<organism evidence="2 3">
    <name type="scientific">Candidatus Yanofskybacteria bacterium GW2011_GWA2_41_22</name>
    <dbReference type="NCBI Taxonomy" id="1619023"/>
    <lineage>
        <taxon>Bacteria</taxon>
        <taxon>Candidatus Yanofskyibacteriota</taxon>
    </lineage>
</organism>
<reference evidence="2 3" key="1">
    <citation type="journal article" date="2015" name="Nature">
        <title>rRNA introns, odd ribosomes, and small enigmatic genomes across a large radiation of phyla.</title>
        <authorList>
            <person name="Brown C.T."/>
            <person name="Hug L.A."/>
            <person name="Thomas B.C."/>
            <person name="Sharon I."/>
            <person name="Castelle C.J."/>
            <person name="Singh A."/>
            <person name="Wilkins M.J."/>
            <person name="Williams K.H."/>
            <person name="Banfield J.F."/>
        </authorList>
    </citation>
    <scope>NUCLEOTIDE SEQUENCE [LARGE SCALE GENOMIC DNA]</scope>
</reference>
<evidence type="ECO:0000313" key="2">
    <source>
        <dbReference type="EMBL" id="KKS01558.1"/>
    </source>
</evidence>
<dbReference type="AlphaFoldDB" id="A0A0G0YMM0"/>
<evidence type="ECO:0008006" key="4">
    <source>
        <dbReference type="Google" id="ProtNLM"/>
    </source>
</evidence>
<sequence length="79" mass="9561">MNKLEKAVNKFTKKEKEWLKEIIQALQSGCFDNLNLKKLKGGMDIFRVRKGKIRIIYQIRNGRIFILKIERRKEDTYKF</sequence>
<accession>A0A0G0YMM0</accession>
<keyword evidence="1" id="KW-1277">Toxin-antitoxin system</keyword>
<dbReference type="InterPro" id="IPR035093">
    <property type="entry name" value="RelE/ParE_toxin_dom_sf"/>
</dbReference>
<dbReference type="Pfam" id="PF05016">
    <property type="entry name" value="ParE_toxin"/>
    <property type="match status" value="1"/>
</dbReference>
<gene>
    <name evidence="2" type="ORF">UU54_C0003G0032</name>
</gene>
<comment type="caution">
    <text evidence="2">The sequence shown here is derived from an EMBL/GenBank/DDBJ whole genome shotgun (WGS) entry which is preliminary data.</text>
</comment>
<dbReference type="Gene3D" id="3.30.2310.20">
    <property type="entry name" value="RelE-like"/>
    <property type="match status" value="1"/>
</dbReference>